<reference evidence="2 3" key="1">
    <citation type="submission" date="2021-01" db="EMBL/GenBank/DDBJ databases">
        <title>Whole genome shotgun sequence of Asanoa iriomotensis NBRC 100142.</title>
        <authorList>
            <person name="Komaki H."/>
            <person name="Tamura T."/>
        </authorList>
    </citation>
    <scope>NUCLEOTIDE SEQUENCE [LARGE SCALE GENOMIC DNA]</scope>
    <source>
        <strain evidence="2 3">NBRC 100142</strain>
    </source>
</reference>
<comment type="caution">
    <text evidence="2">The sequence shown here is derived from an EMBL/GenBank/DDBJ whole genome shotgun (WGS) entry which is preliminary data.</text>
</comment>
<keyword evidence="1" id="KW-1133">Transmembrane helix</keyword>
<keyword evidence="1" id="KW-0812">Transmembrane</keyword>
<dbReference type="Proteomes" id="UP000624325">
    <property type="component" value="Unassembled WGS sequence"/>
</dbReference>
<dbReference type="EMBL" id="BONC01000070">
    <property type="protein sequence ID" value="GIF60538.1"/>
    <property type="molecule type" value="Genomic_DNA"/>
</dbReference>
<dbReference type="RefSeq" id="WP_203707356.1">
    <property type="nucleotide sequence ID" value="NZ_BAAALU010000002.1"/>
</dbReference>
<feature type="transmembrane region" description="Helical" evidence="1">
    <location>
        <begin position="59"/>
        <end position="76"/>
    </location>
</feature>
<gene>
    <name evidence="2" type="ORF">Air01nite_66330</name>
</gene>
<evidence type="ECO:0000256" key="1">
    <source>
        <dbReference type="SAM" id="Phobius"/>
    </source>
</evidence>
<keyword evidence="1" id="KW-0472">Membrane</keyword>
<protein>
    <submittedName>
        <fullName evidence="2">Uncharacterized protein</fullName>
    </submittedName>
</protein>
<keyword evidence="3" id="KW-1185">Reference proteome</keyword>
<sequence length="184" mass="19930">MPYALVCSGLLLVIAVEFFTYPLDRDLFLFALVLRVGVWLAAAWATLAGVLLSGGWRQAAIPAVIVVLGFTWIIRADLGLGYPYAYFNVHRADFADVAHFSDSISTNGEAWVPAGYGGLTPTWVTVFPAPDGGRTVVLWMSYASGIGYGYAFAPSARRGQVVISDTDFTAKAALGDGWWWVKNI</sequence>
<feature type="transmembrane region" description="Helical" evidence="1">
    <location>
        <begin position="28"/>
        <end position="52"/>
    </location>
</feature>
<name>A0ABQ4CCN9_9ACTN</name>
<evidence type="ECO:0000313" key="3">
    <source>
        <dbReference type="Proteomes" id="UP000624325"/>
    </source>
</evidence>
<proteinExistence type="predicted"/>
<organism evidence="2 3">
    <name type="scientific">Asanoa iriomotensis</name>
    <dbReference type="NCBI Taxonomy" id="234613"/>
    <lineage>
        <taxon>Bacteria</taxon>
        <taxon>Bacillati</taxon>
        <taxon>Actinomycetota</taxon>
        <taxon>Actinomycetes</taxon>
        <taxon>Micromonosporales</taxon>
        <taxon>Micromonosporaceae</taxon>
        <taxon>Asanoa</taxon>
    </lineage>
</organism>
<feature type="transmembrane region" description="Helical" evidence="1">
    <location>
        <begin position="136"/>
        <end position="153"/>
    </location>
</feature>
<evidence type="ECO:0000313" key="2">
    <source>
        <dbReference type="EMBL" id="GIF60538.1"/>
    </source>
</evidence>
<accession>A0ABQ4CCN9</accession>